<gene>
    <name evidence="1" type="ORF">DFR68_103724</name>
</gene>
<name>A0A370H9I3_9NOCA</name>
<dbReference type="RefSeq" id="WP_147288926.1">
    <property type="nucleotide sequence ID" value="NZ_QQAZ01000003.1"/>
</dbReference>
<sequence>MAGNLQTLARRWCEYTNEPYCQARQALLAIPHSGRLLPDAPLGQARFEAAVLRSVGYGISPQCGGRGSTQPFGIQSVSPGCCGLEIRLSSNPKSANDFLYRISPILADGGVNGIAGLRVTFSRRGAVLSMYETDGTVLVRGVDEKSWMAALVAVSGKRTLRNYLGGTDALHEVEEAEMCLYRRMPSRSGLDSAEVLLSGIIRRAHMFRCRDLRFLDLWTDVSVDDAVIKIEWAGDLTHHQVISRAIDKRFGLPLKVVDKKCFCDHCTSDTYEIHLLDTVDERVHVYLRRSSLYDDELPPRPTGRCLSPGFSLGRDVELGRGACHAI</sequence>
<dbReference type="EMBL" id="QQAZ01000003">
    <property type="protein sequence ID" value="RDI53335.1"/>
    <property type="molecule type" value="Genomic_DNA"/>
</dbReference>
<comment type="caution">
    <text evidence="1">The sequence shown here is derived from an EMBL/GenBank/DDBJ whole genome shotgun (WGS) entry which is preliminary data.</text>
</comment>
<organism evidence="1 2">
    <name type="scientific">Nocardia mexicana</name>
    <dbReference type="NCBI Taxonomy" id="279262"/>
    <lineage>
        <taxon>Bacteria</taxon>
        <taxon>Bacillati</taxon>
        <taxon>Actinomycetota</taxon>
        <taxon>Actinomycetes</taxon>
        <taxon>Mycobacteriales</taxon>
        <taxon>Nocardiaceae</taxon>
        <taxon>Nocardia</taxon>
    </lineage>
</organism>
<evidence type="ECO:0000313" key="1">
    <source>
        <dbReference type="EMBL" id="RDI53335.1"/>
    </source>
</evidence>
<accession>A0A370H9I3</accession>
<keyword evidence="2" id="KW-1185">Reference proteome</keyword>
<dbReference type="Proteomes" id="UP000255355">
    <property type="component" value="Unassembled WGS sequence"/>
</dbReference>
<reference evidence="1 2" key="1">
    <citation type="submission" date="2018-07" db="EMBL/GenBank/DDBJ databases">
        <title>Genomic Encyclopedia of Type Strains, Phase IV (KMG-IV): sequencing the most valuable type-strain genomes for metagenomic binning, comparative biology and taxonomic classification.</title>
        <authorList>
            <person name="Goeker M."/>
        </authorList>
    </citation>
    <scope>NUCLEOTIDE SEQUENCE [LARGE SCALE GENOMIC DNA]</scope>
    <source>
        <strain evidence="1 2">DSM 44952</strain>
    </source>
</reference>
<dbReference type="AlphaFoldDB" id="A0A370H9I3"/>
<proteinExistence type="predicted"/>
<evidence type="ECO:0000313" key="2">
    <source>
        <dbReference type="Proteomes" id="UP000255355"/>
    </source>
</evidence>
<protein>
    <submittedName>
        <fullName evidence="1">Uncharacterized protein</fullName>
    </submittedName>
</protein>
<dbReference type="OrthoDB" id="4074088at2"/>